<dbReference type="PANTHER" id="PTHR37089:SF3">
    <property type="entry name" value="EXPORTED PROTEIN"/>
    <property type="match status" value="1"/>
</dbReference>
<dbReference type="Proteomes" id="UP001430360">
    <property type="component" value="Unassembled WGS sequence"/>
</dbReference>
<protein>
    <submittedName>
        <fullName evidence="3">Spore coat U domain-containing protein</fullName>
    </submittedName>
</protein>
<proteinExistence type="predicted"/>
<dbReference type="InterPro" id="IPR007893">
    <property type="entry name" value="Spore_coat_U/FanG"/>
</dbReference>
<keyword evidence="4" id="KW-1185">Reference proteome</keyword>
<reference evidence="3" key="1">
    <citation type="submission" date="2021-12" db="EMBL/GenBank/DDBJ databases">
        <authorList>
            <person name="Ulrich A."/>
        </authorList>
    </citation>
    <scope>NUCLEOTIDE SEQUENCE</scope>
    <source>
        <strain evidence="3">A1P009</strain>
    </source>
</reference>
<name>A0ABS8UDE9_9GAMM</name>
<comment type="caution">
    <text evidence="3">The sequence shown here is derived from an EMBL/GenBank/DDBJ whole genome shotgun (WGS) entry which is preliminary data.</text>
</comment>
<feature type="chain" id="PRO_5046623431" evidence="1">
    <location>
        <begin position="24"/>
        <end position="165"/>
    </location>
</feature>
<dbReference type="InterPro" id="IPR053167">
    <property type="entry name" value="Spore_coat_component"/>
</dbReference>
<dbReference type="Pfam" id="PF05229">
    <property type="entry name" value="SCPU"/>
    <property type="match status" value="1"/>
</dbReference>
<dbReference type="PANTHER" id="PTHR37089">
    <property type="entry name" value="PROTEIN U-RELATED"/>
    <property type="match status" value="1"/>
</dbReference>
<evidence type="ECO:0000259" key="2">
    <source>
        <dbReference type="Pfam" id="PF05229"/>
    </source>
</evidence>
<evidence type="ECO:0000313" key="4">
    <source>
        <dbReference type="Proteomes" id="UP001430360"/>
    </source>
</evidence>
<keyword evidence="1" id="KW-0732">Signal</keyword>
<accession>A0ABS8UDE9</accession>
<feature type="domain" description="Spore coat protein U/FanG" evidence="2">
    <location>
        <begin position="27"/>
        <end position="162"/>
    </location>
</feature>
<dbReference type="RefSeq" id="WP_232135513.1">
    <property type="nucleotide sequence ID" value="NZ_JAJQKU010000002.1"/>
</dbReference>
<evidence type="ECO:0000313" key="3">
    <source>
        <dbReference type="EMBL" id="MCD9096678.1"/>
    </source>
</evidence>
<dbReference type="EMBL" id="JAJQKU010000002">
    <property type="protein sequence ID" value="MCD9096678.1"/>
    <property type="molecule type" value="Genomic_DNA"/>
</dbReference>
<feature type="signal peptide" evidence="1">
    <location>
        <begin position="1"/>
        <end position="23"/>
    </location>
</feature>
<evidence type="ECO:0000256" key="1">
    <source>
        <dbReference type="SAM" id="SignalP"/>
    </source>
</evidence>
<gene>
    <name evidence="3" type="ORF">LTT95_06950</name>
</gene>
<organism evidence="3 4">
    <name type="scientific">Luteimonas fraxinea</name>
    <dbReference type="NCBI Taxonomy" id="2901869"/>
    <lineage>
        <taxon>Bacteria</taxon>
        <taxon>Pseudomonadati</taxon>
        <taxon>Pseudomonadota</taxon>
        <taxon>Gammaproteobacteria</taxon>
        <taxon>Lysobacterales</taxon>
        <taxon>Lysobacteraceae</taxon>
        <taxon>Luteimonas</taxon>
    </lineage>
</organism>
<reference evidence="3" key="2">
    <citation type="journal article" date="2022" name="Syst. Appl. Microbiol.">
        <title>Physiological and genomic characterisation of Luteimonas fraxinea sp. nov., a bacterial species associated with trees tolerant to ash dieback.</title>
        <authorList>
            <person name="Ulrich K."/>
            <person name="Becker R."/>
            <person name="Behrendt U."/>
            <person name="Kube M."/>
            <person name="Schneck V."/>
            <person name="Ulrich A."/>
        </authorList>
    </citation>
    <scope>NUCLEOTIDE SEQUENCE</scope>
    <source>
        <strain evidence="3">A1P009</strain>
    </source>
</reference>
<sequence>MRLKTLSLALLPLAIAAAAPAFAEDVTADLQISAQVLPGCELTVAGSTQLELGALYQGQGVQSPSGVAARCNTGTAYTIAAGDGLGRGLNPEFAGFRTLTGDRFQLPYRLERGLGVGLEWGQGTDVFAGIGDGEWQYHDYSVSFYAVNQAPNGVYADTVEVTLTY</sequence>